<dbReference type="Proteomes" id="UP001221898">
    <property type="component" value="Unassembled WGS sequence"/>
</dbReference>
<reference evidence="1" key="1">
    <citation type="journal article" date="2023" name="Science">
        <title>Genome structures resolve the early diversification of teleost fishes.</title>
        <authorList>
            <person name="Parey E."/>
            <person name="Louis A."/>
            <person name="Montfort J."/>
            <person name="Bouchez O."/>
            <person name="Roques C."/>
            <person name="Iampietro C."/>
            <person name="Lluch J."/>
            <person name="Castinel A."/>
            <person name="Donnadieu C."/>
            <person name="Desvignes T."/>
            <person name="Floi Bucao C."/>
            <person name="Jouanno E."/>
            <person name="Wen M."/>
            <person name="Mejri S."/>
            <person name="Dirks R."/>
            <person name="Jansen H."/>
            <person name="Henkel C."/>
            <person name="Chen W.J."/>
            <person name="Zahm M."/>
            <person name="Cabau C."/>
            <person name="Klopp C."/>
            <person name="Thompson A.W."/>
            <person name="Robinson-Rechavi M."/>
            <person name="Braasch I."/>
            <person name="Lecointre G."/>
            <person name="Bobe J."/>
            <person name="Postlethwait J.H."/>
            <person name="Berthelot C."/>
            <person name="Roest Crollius H."/>
            <person name="Guiguen Y."/>
        </authorList>
    </citation>
    <scope>NUCLEOTIDE SEQUENCE</scope>
    <source>
        <strain evidence="1">NC1722</strain>
    </source>
</reference>
<dbReference type="EMBL" id="JAINUG010000078">
    <property type="protein sequence ID" value="KAJ8400233.1"/>
    <property type="molecule type" value="Genomic_DNA"/>
</dbReference>
<comment type="caution">
    <text evidence="1">The sequence shown here is derived from an EMBL/GenBank/DDBJ whole genome shotgun (WGS) entry which is preliminary data.</text>
</comment>
<evidence type="ECO:0000313" key="1">
    <source>
        <dbReference type="EMBL" id="KAJ8400233.1"/>
    </source>
</evidence>
<name>A0AAD7SDF1_9TELE</name>
<organism evidence="1 2">
    <name type="scientific">Aldrovandia affinis</name>
    <dbReference type="NCBI Taxonomy" id="143900"/>
    <lineage>
        <taxon>Eukaryota</taxon>
        <taxon>Metazoa</taxon>
        <taxon>Chordata</taxon>
        <taxon>Craniata</taxon>
        <taxon>Vertebrata</taxon>
        <taxon>Euteleostomi</taxon>
        <taxon>Actinopterygii</taxon>
        <taxon>Neopterygii</taxon>
        <taxon>Teleostei</taxon>
        <taxon>Notacanthiformes</taxon>
        <taxon>Halosauridae</taxon>
        <taxon>Aldrovandia</taxon>
    </lineage>
</organism>
<gene>
    <name evidence="1" type="ORF">AAFF_G00399270</name>
</gene>
<evidence type="ECO:0000313" key="2">
    <source>
        <dbReference type="Proteomes" id="UP001221898"/>
    </source>
</evidence>
<proteinExistence type="predicted"/>
<keyword evidence="2" id="KW-1185">Reference proteome</keyword>
<protein>
    <submittedName>
        <fullName evidence="1">Uncharacterized protein</fullName>
    </submittedName>
</protein>
<dbReference type="AlphaFoldDB" id="A0AAD7SDF1"/>
<sequence>MTEGTQRAGQILEQWAHAAPVAVAAGLGACDGAALVRRCCGGSSNWVSGQEHRPTKQSPHLTSPFSPCQCHHTLLSHQSVSAVPFYQSG</sequence>
<dbReference type="PROSITE" id="PS51257">
    <property type="entry name" value="PROKAR_LIPOPROTEIN"/>
    <property type="match status" value="1"/>
</dbReference>
<accession>A0AAD7SDF1</accession>